<reference evidence="2" key="1">
    <citation type="journal article" date="2020" name="Stud. Mycol.">
        <title>101 Dothideomycetes genomes: a test case for predicting lifestyles and emergence of pathogens.</title>
        <authorList>
            <person name="Haridas S."/>
            <person name="Albert R."/>
            <person name="Binder M."/>
            <person name="Bloem J."/>
            <person name="Labutti K."/>
            <person name="Salamov A."/>
            <person name="Andreopoulos B."/>
            <person name="Baker S."/>
            <person name="Barry K."/>
            <person name="Bills G."/>
            <person name="Bluhm B."/>
            <person name="Cannon C."/>
            <person name="Castanera R."/>
            <person name="Culley D."/>
            <person name="Daum C."/>
            <person name="Ezra D."/>
            <person name="Gonzalez J."/>
            <person name="Henrissat B."/>
            <person name="Kuo A."/>
            <person name="Liang C."/>
            <person name="Lipzen A."/>
            <person name="Lutzoni F."/>
            <person name="Magnuson J."/>
            <person name="Mondo S."/>
            <person name="Nolan M."/>
            <person name="Ohm R."/>
            <person name="Pangilinan J."/>
            <person name="Park H.-J."/>
            <person name="Ramirez L."/>
            <person name="Alfaro M."/>
            <person name="Sun H."/>
            <person name="Tritt A."/>
            <person name="Yoshinaga Y."/>
            <person name="Zwiers L.-H."/>
            <person name="Turgeon B."/>
            <person name="Goodwin S."/>
            <person name="Spatafora J."/>
            <person name="Crous P."/>
            <person name="Grigoriev I."/>
        </authorList>
    </citation>
    <scope>NUCLEOTIDE SEQUENCE</scope>
    <source>
        <strain evidence="2">CBS 119925</strain>
    </source>
</reference>
<protein>
    <submittedName>
        <fullName evidence="2">Uncharacterized protein</fullName>
    </submittedName>
</protein>
<dbReference type="EMBL" id="MU006570">
    <property type="protein sequence ID" value="KAF2747924.1"/>
    <property type="molecule type" value="Genomic_DNA"/>
</dbReference>
<proteinExistence type="predicted"/>
<dbReference type="AlphaFoldDB" id="A0A6A6VDW0"/>
<evidence type="ECO:0000313" key="3">
    <source>
        <dbReference type="Proteomes" id="UP000799440"/>
    </source>
</evidence>
<feature type="region of interest" description="Disordered" evidence="1">
    <location>
        <begin position="140"/>
        <end position="159"/>
    </location>
</feature>
<name>A0A6A6VDW0_9PLEO</name>
<keyword evidence="3" id="KW-1185">Reference proteome</keyword>
<evidence type="ECO:0000313" key="2">
    <source>
        <dbReference type="EMBL" id="KAF2747924.1"/>
    </source>
</evidence>
<evidence type="ECO:0000256" key="1">
    <source>
        <dbReference type="SAM" id="MobiDB-lite"/>
    </source>
</evidence>
<feature type="compositionally biased region" description="Basic and acidic residues" evidence="1">
    <location>
        <begin position="141"/>
        <end position="159"/>
    </location>
</feature>
<accession>A0A6A6VDW0</accession>
<sequence>MHQNDMEFSPMGIRPRQQKKLIQDQEATIESLQRQLSTEKKKTDTLKWHNDSLLQDLKLEKQTVQTSRQHISLLKPQILAYREAEEREMKMRDELRMEIALLRQKVATIYAVLRVDNDVGVAARDELVRENEILRNQLRGKGRDRCREPSAGKRPMGSREKGFVVTEDECENVSTYTCWSDIY</sequence>
<organism evidence="2 3">
    <name type="scientific">Sporormia fimetaria CBS 119925</name>
    <dbReference type="NCBI Taxonomy" id="1340428"/>
    <lineage>
        <taxon>Eukaryota</taxon>
        <taxon>Fungi</taxon>
        <taxon>Dikarya</taxon>
        <taxon>Ascomycota</taxon>
        <taxon>Pezizomycotina</taxon>
        <taxon>Dothideomycetes</taxon>
        <taxon>Pleosporomycetidae</taxon>
        <taxon>Pleosporales</taxon>
        <taxon>Sporormiaceae</taxon>
        <taxon>Sporormia</taxon>
    </lineage>
</organism>
<gene>
    <name evidence="2" type="ORF">M011DRAFT_457863</name>
</gene>
<dbReference type="Proteomes" id="UP000799440">
    <property type="component" value="Unassembled WGS sequence"/>
</dbReference>